<reference evidence="2" key="1">
    <citation type="submission" date="2019-10" db="EMBL/GenBank/DDBJ databases">
        <title>Description of Paenibacillus glebae sp. nov.</title>
        <authorList>
            <person name="Carlier A."/>
            <person name="Qi S."/>
        </authorList>
    </citation>
    <scope>NUCLEOTIDE SEQUENCE</scope>
    <source>
        <strain evidence="2">LMG 31456</strain>
    </source>
</reference>
<evidence type="ECO:0000313" key="3">
    <source>
        <dbReference type="Proteomes" id="UP000641588"/>
    </source>
</evidence>
<dbReference type="PROSITE" id="PS51819">
    <property type="entry name" value="VOC"/>
    <property type="match status" value="1"/>
</dbReference>
<evidence type="ECO:0000259" key="1">
    <source>
        <dbReference type="PROSITE" id="PS51819"/>
    </source>
</evidence>
<protein>
    <submittedName>
        <fullName evidence="2">VOC family protein</fullName>
    </submittedName>
</protein>
<dbReference type="InterPro" id="IPR037523">
    <property type="entry name" value="VOC_core"/>
</dbReference>
<keyword evidence="3" id="KW-1185">Reference proteome</keyword>
<accession>A0A972JZG6</accession>
<dbReference type="Proteomes" id="UP000641588">
    <property type="component" value="Unassembled WGS sequence"/>
</dbReference>
<dbReference type="RefSeq" id="WP_171650929.1">
    <property type="nucleotide sequence ID" value="NZ_WHOD01000022.1"/>
</dbReference>
<dbReference type="Gene3D" id="3.10.180.10">
    <property type="entry name" value="2,3-Dihydroxybiphenyl 1,2-Dioxygenase, domain 1"/>
    <property type="match status" value="1"/>
</dbReference>
<gene>
    <name evidence="2" type="ORF">GC093_05710</name>
</gene>
<dbReference type="Pfam" id="PF00903">
    <property type="entry name" value="Glyoxalase"/>
    <property type="match status" value="1"/>
</dbReference>
<comment type="caution">
    <text evidence="2">The sequence shown here is derived from an EMBL/GenBank/DDBJ whole genome shotgun (WGS) entry which is preliminary data.</text>
</comment>
<proteinExistence type="predicted"/>
<feature type="domain" description="VOC" evidence="1">
    <location>
        <begin position="4"/>
        <end position="129"/>
    </location>
</feature>
<name>A0A972JZG6_9BACL</name>
<dbReference type="InterPro" id="IPR029068">
    <property type="entry name" value="Glyas_Bleomycin-R_OHBP_Dase"/>
</dbReference>
<dbReference type="AlphaFoldDB" id="A0A972JZG6"/>
<dbReference type="InterPro" id="IPR004360">
    <property type="entry name" value="Glyas_Fos-R_dOase_dom"/>
</dbReference>
<dbReference type="EMBL" id="WHOD01000022">
    <property type="protein sequence ID" value="NOU92725.1"/>
    <property type="molecule type" value="Genomic_DNA"/>
</dbReference>
<dbReference type="SUPFAM" id="SSF54593">
    <property type="entry name" value="Glyoxalase/Bleomycin resistance protein/Dihydroxybiphenyl dioxygenase"/>
    <property type="match status" value="1"/>
</dbReference>
<evidence type="ECO:0000313" key="2">
    <source>
        <dbReference type="EMBL" id="NOU92725.1"/>
    </source>
</evidence>
<dbReference type="CDD" id="cd06587">
    <property type="entry name" value="VOC"/>
    <property type="match status" value="1"/>
</dbReference>
<sequence length="149" mass="17255">MIRGIYETHLQVGNLERSIEFYESLGLVIDSRSRRRKIAFIVFNKYSDFETMLGLWQVNEGGIVNKRHIAFNVTLENLMRAKDWLADRSIVSKPVFGREGFEPIVHASDPAAAIYFDDPDGNELEFYARLPSDPRVVESVPYLGEWNKW</sequence>
<organism evidence="2 3">
    <name type="scientific">Paenibacillus foliorum</name>
    <dbReference type="NCBI Taxonomy" id="2654974"/>
    <lineage>
        <taxon>Bacteria</taxon>
        <taxon>Bacillati</taxon>
        <taxon>Bacillota</taxon>
        <taxon>Bacilli</taxon>
        <taxon>Bacillales</taxon>
        <taxon>Paenibacillaceae</taxon>
        <taxon>Paenibacillus</taxon>
    </lineage>
</organism>